<dbReference type="InterPro" id="IPR025420">
    <property type="entry name" value="DUF4143"/>
</dbReference>
<gene>
    <name evidence="3" type="ORF">MNBD_GAMMA16-1048</name>
</gene>
<evidence type="ECO:0000259" key="2">
    <source>
        <dbReference type="Pfam" id="PF13635"/>
    </source>
</evidence>
<protein>
    <recommendedName>
        <fullName evidence="4">ATPase</fullName>
    </recommendedName>
</protein>
<feature type="domain" description="DUF4143" evidence="2">
    <location>
        <begin position="175"/>
        <end position="324"/>
    </location>
</feature>
<dbReference type="Pfam" id="PF13173">
    <property type="entry name" value="AAA_14"/>
    <property type="match status" value="1"/>
</dbReference>
<dbReference type="AlphaFoldDB" id="A0A3B0Z0Y7"/>
<evidence type="ECO:0000259" key="1">
    <source>
        <dbReference type="Pfam" id="PF13173"/>
    </source>
</evidence>
<proteinExistence type="predicted"/>
<feature type="domain" description="AAA" evidence="1">
    <location>
        <begin position="14"/>
        <end position="130"/>
    </location>
</feature>
<dbReference type="Pfam" id="PF13635">
    <property type="entry name" value="DUF4143"/>
    <property type="match status" value="1"/>
</dbReference>
<dbReference type="SUPFAM" id="SSF52540">
    <property type="entry name" value="P-loop containing nucleoside triphosphate hydrolases"/>
    <property type="match status" value="1"/>
</dbReference>
<dbReference type="InterPro" id="IPR041682">
    <property type="entry name" value="AAA_14"/>
</dbReference>
<dbReference type="InterPro" id="IPR027417">
    <property type="entry name" value="P-loop_NTPase"/>
</dbReference>
<evidence type="ECO:0008006" key="4">
    <source>
        <dbReference type="Google" id="ProtNLM"/>
    </source>
</evidence>
<sequence length="373" mass="43523">MRSIQINIINDLSKKMVFVGGPRQVGKTTLAKAILRQNSSGHYFNWDFDDHRQDILHKRWRTSDQLLVFDELHKYPKWKQWIKGVYDVTGENHSFLVTGSARLDLYRRGGDSLLGRYHYWRLHPFSLDEIPKGISKQDAFKRLMTVGGFPEPFLDGGETDARRWRRERFDRILREDIRDLESIRNISQLSLFLDLLRQRVGGLVVLSNLANDIQISPKTAKSWLEILDNMYLTFTIRPYTKSLSRAIQKAPKIYFFDNADVLGDEGARFENLVATSLLKRIHFLEDSEGYRCDLCYIRDKEGREVDFAIIKEGVVEELIEVKYGDDTLSKSLQYYAQRLKPKRATQIVANLKRPYDKNGITITDPLTYFTKVT</sequence>
<organism evidence="3">
    <name type="scientific">hydrothermal vent metagenome</name>
    <dbReference type="NCBI Taxonomy" id="652676"/>
    <lineage>
        <taxon>unclassified sequences</taxon>
        <taxon>metagenomes</taxon>
        <taxon>ecological metagenomes</taxon>
    </lineage>
</organism>
<dbReference type="PANTHER" id="PTHR43566">
    <property type="entry name" value="CONSERVED PROTEIN"/>
    <property type="match status" value="1"/>
</dbReference>
<dbReference type="PANTHER" id="PTHR43566:SF1">
    <property type="entry name" value="AAA+ ATPASE DOMAIN-CONTAINING PROTEIN"/>
    <property type="match status" value="1"/>
</dbReference>
<dbReference type="EMBL" id="UOFO01000105">
    <property type="protein sequence ID" value="VAW86908.1"/>
    <property type="molecule type" value="Genomic_DNA"/>
</dbReference>
<accession>A0A3B0Z0Y7</accession>
<evidence type="ECO:0000313" key="3">
    <source>
        <dbReference type="EMBL" id="VAW86908.1"/>
    </source>
</evidence>
<reference evidence="3" key="1">
    <citation type="submission" date="2018-06" db="EMBL/GenBank/DDBJ databases">
        <authorList>
            <person name="Zhirakovskaya E."/>
        </authorList>
    </citation>
    <scope>NUCLEOTIDE SEQUENCE</scope>
</reference>
<name>A0A3B0Z0Y7_9ZZZZ</name>